<name>A0A1B6FC61_9HEMI</name>
<dbReference type="AlphaFoldDB" id="A0A1B6FC61"/>
<gene>
    <name evidence="1" type="ORF">g.25547</name>
</gene>
<dbReference type="Gene3D" id="3.80.10.10">
    <property type="entry name" value="Ribonuclease Inhibitor"/>
    <property type="match status" value="1"/>
</dbReference>
<dbReference type="EMBL" id="GECZ01021969">
    <property type="protein sequence ID" value="JAS47800.1"/>
    <property type="molecule type" value="Transcribed_RNA"/>
</dbReference>
<sequence length="614" mass="70721">MLSSQVSLTSSVFNKKNVSPNFKSEVDVSSKQNKSEEEEELLGQDVRKHWEIGSLLFAAPYHDIDFTSPACQFYYLQYTCNGLPDRQLVGPVRQAYYQVLGRLNHSELQVKNFILPVQLMKVKYIDPYSRQRIIEYICQYLSLQTCLRSVVLEEAGITFADLCRFLLALNVNSHIKKLFLWGVLEKCETPFIGPLQSDTNLDNLPRIPYTYNPGGRKYLKKLAALKYEEMLKEKVSLKDCHRTIKESWRITNVLRTWMRNLLNACVNDSNQMLDPKLSTIENYNKLLITLYELPDSRKRIFFQKEVGIQCCISKDDGLGSGSPAIYTSQDLYKPYESGSIGKDVIEFCRNYLKIHENNKIDIGILREIYKLALTGLTNITTLSVNYSLLADGTGDTLLSIGSVVKGKLKNLELLCEKRDVPSSAHLVYHQDACHAIPDLIWKQVLKLCPYLKVHLVCVSMSTYDSLKLFITKSMPLNSLHIDNGFCPTLEMPQLMFFSLLKFLYLNFKETLEEVSFLLWHSSGRIDSELEKFIKEAIHLRRFEYYGPLQYKSTINKLCDAALLSSSEIDYFKLMVQGDPCYSHIARDLTAELYQKYKPNFKERSIQFFLGTHNS</sequence>
<proteinExistence type="predicted"/>
<reference evidence="1" key="1">
    <citation type="submission" date="2015-11" db="EMBL/GenBank/DDBJ databases">
        <title>De novo transcriptome assembly of four potential Pierce s Disease insect vectors from Arizona vineyards.</title>
        <authorList>
            <person name="Tassone E.E."/>
        </authorList>
    </citation>
    <scope>NUCLEOTIDE SEQUENCE</scope>
</reference>
<protein>
    <submittedName>
        <fullName evidence="1">Uncharacterized protein</fullName>
    </submittedName>
</protein>
<accession>A0A1B6FC61</accession>
<dbReference type="InterPro" id="IPR032675">
    <property type="entry name" value="LRR_dom_sf"/>
</dbReference>
<evidence type="ECO:0000313" key="1">
    <source>
        <dbReference type="EMBL" id="JAS47800.1"/>
    </source>
</evidence>
<organism evidence="1">
    <name type="scientific">Cuerna arida</name>
    <dbReference type="NCBI Taxonomy" id="1464854"/>
    <lineage>
        <taxon>Eukaryota</taxon>
        <taxon>Metazoa</taxon>
        <taxon>Ecdysozoa</taxon>
        <taxon>Arthropoda</taxon>
        <taxon>Hexapoda</taxon>
        <taxon>Insecta</taxon>
        <taxon>Pterygota</taxon>
        <taxon>Neoptera</taxon>
        <taxon>Paraneoptera</taxon>
        <taxon>Hemiptera</taxon>
        <taxon>Auchenorrhyncha</taxon>
        <taxon>Membracoidea</taxon>
        <taxon>Cicadellidae</taxon>
        <taxon>Cicadellinae</taxon>
        <taxon>Proconiini</taxon>
        <taxon>Cuerna</taxon>
    </lineage>
</organism>